<dbReference type="Pfam" id="PF14054">
    <property type="entry name" value="DUF4249"/>
    <property type="match status" value="1"/>
</dbReference>
<gene>
    <name evidence="1" type="ORF">LV83_01740</name>
</gene>
<dbReference type="InterPro" id="IPR025345">
    <property type="entry name" value="DUF4249"/>
</dbReference>
<dbReference type="EMBL" id="QLLK01000004">
    <property type="protein sequence ID" value="RAI91551.1"/>
    <property type="molecule type" value="Genomic_DNA"/>
</dbReference>
<dbReference type="OrthoDB" id="922982at2"/>
<reference evidence="1 2" key="1">
    <citation type="submission" date="2018-06" db="EMBL/GenBank/DDBJ databases">
        <title>Genomic Encyclopedia of Archaeal and Bacterial Type Strains, Phase II (KMG-II): from individual species to whole genera.</title>
        <authorList>
            <person name="Goeker M."/>
        </authorList>
    </citation>
    <scope>NUCLEOTIDE SEQUENCE [LARGE SCALE GENOMIC DNA]</scope>
    <source>
        <strain evidence="1 2">DSM 23446</strain>
    </source>
</reference>
<protein>
    <submittedName>
        <fullName evidence="1">Uncharacterized protein DUF4249</fullName>
    </submittedName>
</protein>
<evidence type="ECO:0000313" key="1">
    <source>
        <dbReference type="EMBL" id="RAI91551.1"/>
    </source>
</evidence>
<keyword evidence="2" id="KW-1185">Reference proteome</keyword>
<name>A0A327PJK7_9BACT</name>
<sequence>MKKDFYSNLTLLTCLASLLSVHFSCIEPLDFWQETQEGQLIIYGLFTDIDDNHIVNISTSAPLAFRPKGVSNAAVYLLTEGEGKAPYFSKGNGVYELQGVKSTEGKSYALEVVLEGVTYRSKFQEMPKVVGKDSLSYQVAYEPFRSSLDEHVFKVFAKSEIPETKDQLFLRWIVEEGHYWQLLWIPPGTPPPPPCFIFDVMDPTRVNLFDGTVTSSRQTERLLAIRKFDNAFLFPYFVTVKQLSINREAFEYWQQINIVINNKGSLFDIPPAPVFGNITNTENPNELVLGFFEVAKSSVSRFFVTSEISPIYLQPICEFIPGKPTNQYPAECLSCEGRAAGRDWTSTIPDWWVYD</sequence>
<comment type="caution">
    <text evidence="1">The sequence shown here is derived from an EMBL/GenBank/DDBJ whole genome shotgun (WGS) entry which is preliminary data.</text>
</comment>
<accession>A0A327PJK7</accession>
<proteinExistence type="predicted"/>
<dbReference type="RefSeq" id="WP_111611130.1">
    <property type="nucleotide sequence ID" value="NZ_QLLK01000004.1"/>
</dbReference>
<dbReference type="Proteomes" id="UP000249610">
    <property type="component" value="Unassembled WGS sequence"/>
</dbReference>
<organism evidence="1 2">
    <name type="scientific">Algoriphagus yeomjeoni</name>
    <dbReference type="NCBI Taxonomy" id="291403"/>
    <lineage>
        <taxon>Bacteria</taxon>
        <taxon>Pseudomonadati</taxon>
        <taxon>Bacteroidota</taxon>
        <taxon>Cytophagia</taxon>
        <taxon>Cytophagales</taxon>
        <taxon>Cyclobacteriaceae</taxon>
        <taxon>Algoriphagus</taxon>
    </lineage>
</organism>
<evidence type="ECO:0000313" key="2">
    <source>
        <dbReference type="Proteomes" id="UP000249610"/>
    </source>
</evidence>
<dbReference type="AlphaFoldDB" id="A0A327PJK7"/>